<name>A0A540VBC8_9CHLR</name>
<evidence type="ECO:0000256" key="1">
    <source>
        <dbReference type="ARBA" id="ARBA00004196"/>
    </source>
</evidence>
<dbReference type="RefSeq" id="WP_141611634.1">
    <property type="nucleotide sequence ID" value="NZ_VIGC02000028.1"/>
</dbReference>
<dbReference type="Gene3D" id="1.10.287.470">
    <property type="entry name" value="Helix hairpin bin"/>
    <property type="match status" value="1"/>
</dbReference>
<dbReference type="SUPFAM" id="SSF111369">
    <property type="entry name" value="HlyD-like secretion proteins"/>
    <property type="match status" value="1"/>
</dbReference>
<dbReference type="Gene3D" id="2.40.50.100">
    <property type="match status" value="2"/>
</dbReference>
<sequence length="445" mass="47391">MKAKIFRKPLFFSALLFLVVLVLTVVGLQVWAGPTAQDERVNVESADPNAPPSPELAAITVDARVVPVRQATLSFQAAGMVAQVLVTEGQAVTAGQRLLALDAARERTAVSQAEATLRQAQARYDQLRAGPQPQEVEQMRAQLAAAQARLDRLRMASAPGQLAAAEAALDAAQANLQQVLDGPSQQTLIAAQAELANAEAALRQAQAAYDRVKWRNDVGALPESAALQQATNNYEAARARWLDLQQGPTQAEVDAAVAQVQQAQARVDELKAALSPDLAAAEAEVRQFQASLELLEAGPTPEELAVAQAEVAAATAALQQALVALGRTELRAPFDGTVARLDINPGEQVNGGEPVLQLADLSRWEVRTEDLTEFEVVGIRVGAPVQITFDALPGLRLPGQVVRIRPIGADQRGDIVYTAVIALLESDDRLLWNMTAVVNLAPGQE</sequence>
<accession>A0A540VBC8</accession>
<evidence type="ECO:0000313" key="4">
    <source>
        <dbReference type="EMBL" id="TQE94067.1"/>
    </source>
</evidence>
<dbReference type="Gene3D" id="2.40.30.170">
    <property type="match status" value="1"/>
</dbReference>
<feature type="coiled-coil region" evidence="3">
    <location>
        <begin position="253"/>
        <end position="298"/>
    </location>
</feature>
<keyword evidence="2 3" id="KW-0175">Coiled coil</keyword>
<dbReference type="PANTHER" id="PTHR32347">
    <property type="entry name" value="EFFLUX SYSTEM COMPONENT YKNX-RELATED"/>
    <property type="match status" value="1"/>
</dbReference>
<dbReference type="EMBL" id="VIGC01000028">
    <property type="protein sequence ID" value="TQE94067.1"/>
    <property type="molecule type" value="Genomic_DNA"/>
</dbReference>
<keyword evidence="5" id="KW-1185">Reference proteome</keyword>
<feature type="coiled-coil region" evidence="3">
    <location>
        <begin position="103"/>
        <end position="215"/>
    </location>
</feature>
<dbReference type="OrthoDB" id="164087at2"/>
<dbReference type="InterPro" id="IPR050465">
    <property type="entry name" value="UPF0194_transport"/>
</dbReference>
<evidence type="ECO:0000256" key="3">
    <source>
        <dbReference type="SAM" id="Coils"/>
    </source>
</evidence>
<dbReference type="GO" id="GO:0030313">
    <property type="term" value="C:cell envelope"/>
    <property type="evidence" value="ECO:0007669"/>
    <property type="project" value="UniProtKB-SubCell"/>
</dbReference>
<dbReference type="InParanoid" id="A0A540VBC8"/>
<gene>
    <name evidence="4" type="ORF">FKZ61_18430</name>
</gene>
<evidence type="ECO:0000256" key="2">
    <source>
        <dbReference type="ARBA" id="ARBA00023054"/>
    </source>
</evidence>
<dbReference type="PANTHER" id="PTHR32347:SF23">
    <property type="entry name" value="BLL5650 PROTEIN"/>
    <property type="match status" value="1"/>
</dbReference>
<organism evidence="4 5">
    <name type="scientific">Litorilinea aerophila</name>
    <dbReference type="NCBI Taxonomy" id="1204385"/>
    <lineage>
        <taxon>Bacteria</taxon>
        <taxon>Bacillati</taxon>
        <taxon>Chloroflexota</taxon>
        <taxon>Caldilineae</taxon>
        <taxon>Caldilineales</taxon>
        <taxon>Caldilineaceae</taxon>
        <taxon>Litorilinea</taxon>
    </lineage>
</organism>
<dbReference type="PRINTS" id="PR01490">
    <property type="entry name" value="RTXTOXIND"/>
</dbReference>
<evidence type="ECO:0000313" key="5">
    <source>
        <dbReference type="Proteomes" id="UP000317371"/>
    </source>
</evidence>
<dbReference type="AlphaFoldDB" id="A0A540VBC8"/>
<protein>
    <submittedName>
        <fullName evidence="4">HlyD family efflux transporter periplasmic adaptor subunit</fullName>
    </submittedName>
</protein>
<proteinExistence type="predicted"/>
<comment type="caution">
    <text evidence="4">The sequence shown here is derived from an EMBL/GenBank/DDBJ whole genome shotgun (WGS) entry which is preliminary data.</text>
</comment>
<dbReference type="Proteomes" id="UP000317371">
    <property type="component" value="Unassembled WGS sequence"/>
</dbReference>
<reference evidence="4 5" key="1">
    <citation type="submission" date="2019-06" db="EMBL/GenBank/DDBJ databases">
        <title>Genome sequence of Litorilinea aerophila BAA-2444.</title>
        <authorList>
            <person name="Maclea K.S."/>
            <person name="Maurais E.G."/>
            <person name="Iannazzi L.C."/>
        </authorList>
    </citation>
    <scope>NUCLEOTIDE SEQUENCE [LARGE SCALE GENOMIC DNA]</scope>
    <source>
        <strain evidence="4 5">ATCC BAA-2444</strain>
    </source>
</reference>
<comment type="subcellular location">
    <subcellularLocation>
        <location evidence="1">Cell envelope</location>
    </subcellularLocation>
</comment>